<dbReference type="PRINTS" id="PR00413">
    <property type="entry name" value="HADHALOGNASE"/>
</dbReference>
<organism evidence="1 2">
    <name type="scientific">Phormidium yuhuli AB48</name>
    <dbReference type="NCBI Taxonomy" id="2940671"/>
    <lineage>
        <taxon>Bacteria</taxon>
        <taxon>Bacillati</taxon>
        <taxon>Cyanobacteriota</taxon>
        <taxon>Cyanophyceae</taxon>
        <taxon>Oscillatoriophycideae</taxon>
        <taxon>Oscillatoriales</taxon>
        <taxon>Oscillatoriaceae</taxon>
        <taxon>Phormidium</taxon>
        <taxon>Phormidium yuhuli</taxon>
    </lineage>
</organism>
<dbReference type="InterPro" id="IPR050155">
    <property type="entry name" value="HAD-like_hydrolase_sf"/>
</dbReference>
<dbReference type="PANTHER" id="PTHR43434">
    <property type="entry name" value="PHOSPHOGLYCOLATE PHOSPHATASE"/>
    <property type="match status" value="1"/>
</dbReference>
<reference evidence="1" key="1">
    <citation type="submission" date="2022-06" db="EMBL/GenBank/DDBJ databases">
        <title>Genome sequence of Phormidium yuhuli AB48 isolated from an industrial photobioreactor environment.</title>
        <authorList>
            <person name="Qiu Y."/>
            <person name="Noonan A.J.C."/>
            <person name="Dofher K."/>
            <person name="Koch M."/>
            <person name="Kieft B."/>
            <person name="Lin X."/>
            <person name="Ziels R.M."/>
            <person name="Hallam S.J."/>
        </authorList>
    </citation>
    <scope>NUCLEOTIDE SEQUENCE</scope>
    <source>
        <strain evidence="1">AB48</strain>
    </source>
</reference>
<proteinExistence type="predicted"/>
<dbReference type="NCBIfam" id="TIGR01509">
    <property type="entry name" value="HAD-SF-IA-v3"/>
    <property type="match status" value="1"/>
</dbReference>
<dbReference type="Gene3D" id="1.10.150.240">
    <property type="entry name" value="Putative phosphatase, domain 2"/>
    <property type="match status" value="1"/>
</dbReference>
<name>A0ABY5AJM4_9CYAN</name>
<dbReference type="SFLD" id="SFLDG01129">
    <property type="entry name" value="C1.5:_HAD__Beta-PGM__Phosphata"/>
    <property type="match status" value="1"/>
</dbReference>
<evidence type="ECO:0000313" key="1">
    <source>
        <dbReference type="EMBL" id="USR89384.1"/>
    </source>
</evidence>
<dbReference type="Pfam" id="PF00702">
    <property type="entry name" value="Hydrolase"/>
    <property type="match status" value="1"/>
</dbReference>
<evidence type="ECO:0000313" key="2">
    <source>
        <dbReference type="Proteomes" id="UP001056708"/>
    </source>
</evidence>
<sequence>MNLSCGPKTFKNIRAIIFDKDGTLLDTQDFLRRLGIDRARQLDAQIPGVGESLLMAFGIEGDRLDPTYLLAVGSRQENLIAAAAYVAETGRSWAESLQAARTAFDESDRLFQDEDTSPLFVGSLEVLSHLADAGFKLGILSADTNARVHQFVQTCQLDDIIQVKLGVDDGPSKPDPRLFQQACTALGVRPEDAIMVGDSPLDIEMAQRAGAAGTIGICWHSQDHRHLSQADVTIEQLDQLQVVA</sequence>
<dbReference type="Gene3D" id="3.40.50.1000">
    <property type="entry name" value="HAD superfamily/HAD-like"/>
    <property type="match status" value="1"/>
</dbReference>
<dbReference type="InterPro" id="IPR023198">
    <property type="entry name" value="PGP-like_dom2"/>
</dbReference>
<dbReference type="Proteomes" id="UP001056708">
    <property type="component" value="Chromosome"/>
</dbReference>
<dbReference type="InterPro" id="IPR023214">
    <property type="entry name" value="HAD_sf"/>
</dbReference>
<gene>
    <name evidence="1" type="ORF">NEA10_10805</name>
</gene>
<dbReference type="SFLD" id="SFLDS00003">
    <property type="entry name" value="Haloacid_Dehalogenase"/>
    <property type="match status" value="1"/>
</dbReference>
<dbReference type="PANTHER" id="PTHR43434:SF1">
    <property type="entry name" value="PHOSPHOGLYCOLATE PHOSPHATASE"/>
    <property type="match status" value="1"/>
</dbReference>
<accession>A0ABY5AJM4</accession>
<dbReference type="EMBL" id="CP098611">
    <property type="protein sequence ID" value="USR89384.1"/>
    <property type="molecule type" value="Genomic_DNA"/>
</dbReference>
<keyword evidence="2" id="KW-1185">Reference proteome</keyword>
<protein>
    <submittedName>
        <fullName evidence="1">HAD family hydrolase</fullName>
    </submittedName>
</protein>
<dbReference type="InterPro" id="IPR036412">
    <property type="entry name" value="HAD-like_sf"/>
</dbReference>
<dbReference type="InterPro" id="IPR006439">
    <property type="entry name" value="HAD-SF_hydro_IA"/>
</dbReference>
<dbReference type="GO" id="GO:0016787">
    <property type="term" value="F:hydrolase activity"/>
    <property type="evidence" value="ECO:0007669"/>
    <property type="project" value="UniProtKB-KW"/>
</dbReference>
<keyword evidence="1" id="KW-0378">Hydrolase</keyword>
<dbReference type="RefSeq" id="WP_252659753.1">
    <property type="nucleotide sequence ID" value="NZ_CP098611.1"/>
</dbReference>
<dbReference type="SUPFAM" id="SSF56784">
    <property type="entry name" value="HAD-like"/>
    <property type="match status" value="1"/>
</dbReference>
<dbReference type="NCBIfam" id="TIGR01549">
    <property type="entry name" value="HAD-SF-IA-v1"/>
    <property type="match status" value="1"/>
</dbReference>